<name>A0A6B8RFC8_9BACL</name>
<dbReference type="Proteomes" id="UP000426246">
    <property type="component" value="Chromosome"/>
</dbReference>
<organism evidence="1 2">
    <name type="scientific">Paenibacillus psychroresistens</name>
    <dbReference type="NCBI Taxonomy" id="1778678"/>
    <lineage>
        <taxon>Bacteria</taxon>
        <taxon>Bacillati</taxon>
        <taxon>Bacillota</taxon>
        <taxon>Bacilli</taxon>
        <taxon>Bacillales</taxon>
        <taxon>Paenibacillaceae</taxon>
        <taxon>Paenibacillus</taxon>
    </lineage>
</organism>
<dbReference type="AlphaFoldDB" id="A0A6B8RFC8"/>
<sequence length="72" mass="8693">MKMIPIKSKEFIAMGYNEEESAIYVEDKQEITRVFANKSKDEFEQFYSSKQHDYFYLYVLRSLQHKIVQVTT</sequence>
<dbReference type="RefSeq" id="WP_155699427.1">
    <property type="nucleotide sequence ID" value="NZ_CP034235.1"/>
</dbReference>
<dbReference type="EMBL" id="CP034235">
    <property type="protein sequence ID" value="QGQ94424.1"/>
    <property type="molecule type" value="Genomic_DNA"/>
</dbReference>
<protein>
    <recommendedName>
        <fullName evidence="3">KTSC domain-containing protein</fullName>
    </recommendedName>
</protein>
<evidence type="ECO:0000313" key="1">
    <source>
        <dbReference type="EMBL" id="QGQ94424.1"/>
    </source>
</evidence>
<accession>A0A6B8RFC8</accession>
<proteinExistence type="predicted"/>
<evidence type="ECO:0008006" key="3">
    <source>
        <dbReference type="Google" id="ProtNLM"/>
    </source>
</evidence>
<gene>
    <name evidence="1" type="ORF">EHS13_05645</name>
</gene>
<dbReference type="KEGG" id="ppsc:EHS13_05645"/>
<reference evidence="2" key="1">
    <citation type="submission" date="2018-11" db="EMBL/GenBank/DDBJ databases">
        <title>Complete genome sequence of Paenibacillus sp. ML311-T8.</title>
        <authorList>
            <person name="Nam Y.-D."/>
            <person name="Kang J."/>
            <person name="Chung W.-H."/>
            <person name="Park Y.S."/>
        </authorList>
    </citation>
    <scope>NUCLEOTIDE SEQUENCE [LARGE SCALE GENOMIC DNA]</scope>
    <source>
        <strain evidence="2">ML311-T8</strain>
    </source>
</reference>
<evidence type="ECO:0000313" key="2">
    <source>
        <dbReference type="Proteomes" id="UP000426246"/>
    </source>
</evidence>
<keyword evidence="2" id="KW-1185">Reference proteome</keyword>